<feature type="transmembrane region" description="Helical" evidence="1">
    <location>
        <begin position="62"/>
        <end position="82"/>
    </location>
</feature>
<keyword evidence="1" id="KW-0472">Membrane</keyword>
<keyword evidence="1" id="KW-0812">Transmembrane</keyword>
<feature type="transmembrane region" description="Helical" evidence="1">
    <location>
        <begin position="241"/>
        <end position="259"/>
    </location>
</feature>
<dbReference type="OrthoDB" id="164118at2"/>
<dbReference type="STRING" id="996342.SAMN05443551_3128"/>
<organism evidence="2 3">
    <name type="scientific">Marivita hallyeonensis</name>
    <dbReference type="NCBI Taxonomy" id="996342"/>
    <lineage>
        <taxon>Bacteria</taxon>
        <taxon>Pseudomonadati</taxon>
        <taxon>Pseudomonadota</taxon>
        <taxon>Alphaproteobacteria</taxon>
        <taxon>Rhodobacterales</taxon>
        <taxon>Roseobacteraceae</taxon>
        <taxon>Marivita</taxon>
    </lineage>
</organism>
<dbReference type="RefSeq" id="WP_072778913.1">
    <property type="nucleotide sequence ID" value="NZ_FQXC01000004.1"/>
</dbReference>
<dbReference type="Proteomes" id="UP000184221">
    <property type="component" value="Unassembled WGS sequence"/>
</dbReference>
<dbReference type="Pfam" id="PF09948">
    <property type="entry name" value="PpoB2"/>
    <property type="match status" value="1"/>
</dbReference>
<evidence type="ECO:0000256" key="1">
    <source>
        <dbReference type="SAM" id="Phobius"/>
    </source>
</evidence>
<feature type="transmembrane region" description="Helical" evidence="1">
    <location>
        <begin position="193"/>
        <end position="221"/>
    </location>
</feature>
<dbReference type="AlphaFoldDB" id="A0A1M5VX09"/>
<dbReference type="InterPro" id="IPR018688">
    <property type="entry name" value="PpoB2-like"/>
</dbReference>
<evidence type="ECO:0000313" key="2">
    <source>
        <dbReference type="EMBL" id="SHH79766.1"/>
    </source>
</evidence>
<keyword evidence="3" id="KW-1185">Reference proteome</keyword>
<accession>A0A1M5VX09</accession>
<protein>
    <submittedName>
        <fullName evidence="2">Predicted metal-binding membrane protein</fullName>
    </submittedName>
</protein>
<sequence length="262" mass="28381">MQGTLRTVGWLAFFASILGAWVFLYMMAIGMDLDLFGRPGPMGQAMQGMDPRMDMRMPMAEFGPLFAMWAVMMAAMMLPTMVPTLRAYEDLMISANGTRAGWFGVLLGYFVVWVGFAVLITGVQLVLLFGGVIDMLGIARSPWLQGGLLIVVGAFQFSRAKEVCHGVCHSPMSYFLTRWKTGFGGGLRMGLGLGVFCVGCCWGFMVLGFVGGVMNLAWMGLATLFMVIEKLPQIGHVVTKPMGFALIIAGLAVMGWPVLMGG</sequence>
<feature type="transmembrane region" description="Helical" evidence="1">
    <location>
        <begin position="102"/>
        <end position="130"/>
    </location>
</feature>
<name>A0A1M5VX09_9RHOB</name>
<reference evidence="2 3" key="1">
    <citation type="submission" date="2016-11" db="EMBL/GenBank/DDBJ databases">
        <authorList>
            <person name="Jaros S."/>
            <person name="Januszkiewicz K."/>
            <person name="Wedrychowicz H."/>
        </authorList>
    </citation>
    <scope>NUCLEOTIDE SEQUENCE [LARGE SCALE GENOMIC DNA]</scope>
    <source>
        <strain evidence="2 3">DSM 29431</strain>
    </source>
</reference>
<gene>
    <name evidence="2" type="ORF">SAMN05443551_3128</name>
</gene>
<evidence type="ECO:0000313" key="3">
    <source>
        <dbReference type="Proteomes" id="UP000184221"/>
    </source>
</evidence>
<proteinExistence type="predicted"/>
<feature type="transmembrane region" description="Helical" evidence="1">
    <location>
        <begin position="12"/>
        <end position="36"/>
    </location>
</feature>
<keyword evidence="1" id="KW-1133">Transmembrane helix</keyword>
<dbReference type="EMBL" id="FQXC01000004">
    <property type="protein sequence ID" value="SHH79766.1"/>
    <property type="molecule type" value="Genomic_DNA"/>
</dbReference>